<name>A0A8J8SB27_9FIRM</name>
<gene>
    <name evidence="4" type="ORF">HYG85_03260</name>
</gene>
<keyword evidence="2" id="KW-0732">Signal</keyword>
<dbReference type="InterPro" id="IPR008930">
    <property type="entry name" value="Terpenoid_cyclase/PrenylTrfase"/>
</dbReference>
<dbReference type="EMBL" id="CP058561">
    <property type="protein sequence ID" value="QUH27985.1"/>
    <property type="molecule type" value="Genomic_DNA"/>
</dbReference>
<keyword evidence="5" id="KW-1185">Reference proteome</keyword>
<reference evidence="4 5" key="1">
    <citation type="submission" date="2020-07" db="EMBL/GenBank/DDBJ databases">
        <title>Vallitalea guaymasensis genome.</title>
        <authorList>
            <person name="Postec A."/>
        </authorList>
    </citation>
    <scope>NUCLEOTIDE SEQUENCE [LARGE SCALE GENOMIC DNA]</scope>
    <source>
        <strain evidence="4 5">Ra1766G1</strain>
    </source>
</reference>
<keyword evidence="1" id="KW-0677">Repeat</keyword>
<evidence type="ECO:0000256" key="1">
    <source>
        <dbReference type="ARBA" id="ARBA00022737"/>
    </source>
</evidence>
<feature type="domain" description="SLH" evidence="3">
    <location>
        <begin position="427"/>
        <end position="485"/>
    </location>
</feature>
<dbReference type="CDD" id="cd00688">
    <property type="entry name" value="ISOPREN_C2_like"/>
    <property type="match status" value="1"/>
</dbReference>
<dbReference type="SUPFAM" id="SSF48239">
    <property type="entry name" value="Terpenoid cyclases/Protein prenyltransferases"/>
    <property type="match status" value="1"/>
</dbReference>
<feature type="domain" description="SLH" evidence="3">
    <location>
        <begin position="493"/>
        <end position="551"/>
    </location>
</feature>
<feature type="domain" description="SLH" evidence="3">
    <location>
        <begin position="363"/>
        <end position="426"/>
    </location>
</feature>
<dbReference type="Pfam" id="PF00395">
    <property type="entry name" value="SLH"/>
    <property type="match status" value="2"/>
</dbReference>
<dbReference type="InterPro" id="IPR001119">
    <property type="entry name" value="SLH_dom"/>
</dbReference>
<dbReference type="Proteomes" id="UP000677305">
    <property type="component" value="Chromosome"/>
</dbReference>
<dbReference type="KEGG" id="vgu:HYG85_03260"/>
<dbReference type="Gene3D" id="1.50.10.20">
    <property type="match status" value="1"/>
</dbReference>
<dbReference type="AlphaFoldDB" id="A0A8J8SB27"/>
<organism evidence="4 5">
    <name type="scientific">Vallitalea guaymasensis</name>
    <dbReference type="NCBI Taxonomy" id="1185412"/>
    <lineage>
        <taxon>Bacteria</taxon>
        <taxon>Bacillati</taxon>
        <taxon>Bacillota</taxon>
        <taxon>Clostridia</taxon>
        <taxon>Lachnospirales</taxon>
        <taxon>Vallitaleaceae</taxon>
        <taxon>Vallitalea</taxon>
    </lineage>
</organism>
<evidence type="ECO:0000313" key="5">
    <source>
        <dbReference type="Proteomes" id="UP000677305"/>
    </source>
</evidence>
<evidence type="ECO:0000313" key="4">
    <source>
        <dbReference type="EMBL" id="QUH27985.1"/>
    </source>
</evidence>
<feature type="chain" id="PRO_5035146731" evidence="2">
    <location>
        <begin position="27"/>
        <end position="551"/>
    </location>
</feature>
<accession>A0A8J8SB27</accession>
<evidence type="ECO:0000256" key="2">
    <source>
        <dbReference type="SAM" id="SignalP"/>
    </source>
</evidence>
<proteinExistence type="predicted"/>
<sequence>MKLLRKGISALLIFTMLLSFNTYVFATSTIELDAAIIDTGKYMYKTVKSPQVGSIGGEWAVLGLARSGYDIPDKYYKNYYKTVENYVKACKGVLHKKKYTEYSRLIVALTSIGKDPSDVGGYNLLKALGDYDKTIWQGMNGPIWALIALDSGNYPMPKNKNAKVQATRDMYINRILECQLADGGWSLFGGTTSQSIGDSFSDPDITGMALQALAKYQYKSEVKKACEEALACMSKMQNSQGGFSSWGTANSESCVQMLVALCELGISVDDRRFVKNGNTMLDNLMTFYKKGNGFLHTKNGSGSNQMATEQGFYGLIAVQRALKGRESLYRMRNKLDIGETSSIANSVGLENKHKDIKKLRITKMGKTFKDIKGHENQSAIEALASREIINGKTKDLFEPDATMTRGEFASIIVKALGLKPKAIDNFIDVKKDKWYAGYIGTANTYGIISGKSTTTYAPNAIITREEAAVVVTRAAKLCGMNTQYNTMAARDILSQFIDYVKVNKWARQSLAFCYDKEILDSSTMEILPEEPIKRCEIARMIYNMLYNARLL</sequence>
<feature type="signal peptide" evidence="2">
    <location>
        <begin position="1"/>
        <end position="26"/>
    </location>
</feature>
<evidence type="ECO:0000259" key="3">
    <source>
        <dbReference type="PROSITE" id="PS51272"/>
    </source>
</evidence>
<protein>
    <submittedName>
        <fullName evidence="4">S-layer homology domain-containing protein</fullName>
    </submittedName>
</protein>
<dbReference type="PROSITE" id="PS51272">
    <property type="entry name" value="SLH"/>
    <property type="match status" value="3"/>
</dbReference>
<dbReference type="RefSeq" id="WP_212692265.1">
    <property type="nucleotide sequence ID" value="NZ_CP058561.1"/>
</dbReference>